<evidence type="ECO:0000256" key="1">
    <source>
        <dbReference type="SAM" id="MobiDB-lite"/>
    </source>
</evidence>
<evidence type="ECO:0000313" key="4">
    <source>
        <dbReference type="Proteomes" id="UP001083770"/>
    </source>
</evidence>
<dbReference type="EMBL" id="JAPWGW010000006">
    <property type="protein sequence ID" value="MCZ4299488.1"/>
    <property type="molecule type" value="Genomic_DNA"/>
</dbReference>
<proteinExistence type="predicted"/>
<accession>A0ABT4LYN7</accession>
<organism evidence="3 4">
    <name type="scientific">Henriciella marina</name>
    <dbReference type="NCBI Taxonomy" id="453851"/>
    <lineage>
        <taxon>Bacteria</taxon>
        <taxon>Pseudomonadati</taxon>
        <taxon>Pseudomonadota</taxon>
        <taxon>Alphaproteobacteria</taxon>
        <taxon>Hyphomonadales</taxon>
        <taxon>Hyphomonadaceae</taxon>
        <taxon>Henriciella</taxon>
    </lineage>
</organism>
<protein>
    <submittedName>
        <fullName evidence="3">NepR family anti-sigma factor</fullName>
    </submittedName>
</protein>
<dbReference type="InterPro" id="IPR041649">
    <property type="entry name" value="NepR"/>
</dbReference>
<feature type="domain" description="Anti-sigma factor NepR" evidence="2">
    <location>
        <begin position="19"/>
        <end position="52"/>
    </location>
</feature>
<gene>
    <name evidence="3" type="ORF">O4G74_15620</name>
</gene>
<feature type="region of interest" description="Disordered" evidence="1">
    <location>
        <begin position="1"/>
        <end position="20"/>
    </location>
</feature>
<name>A0ABT4LYN7_9PROT</name>
<dbReference type="Proteomes" id="UP001083770">
    <property type="component" value="Unassembled WGS sequence"/>
</dbReference>
<dbReference type="Pfam" id="PF18557">
    <property type="entry name" value="NepR"/>
    <property type="match status" value="1"/>
</dbReference>
<reference evidence="3" key="1">
    <citation type="submission" date="2022-12" db="EMBL/GenBank/DDBJ databases">
        <title>Bacterial isolates from different developmental stages of Nematostella vectensis.</title>
        <authorList>
            <person name="Fraune S."/>
        </authorList>
    </citation>
    <scope>NUCLEOTIDE SEQUENCE</scope>
    <source>
        <strain evidence="3">G21632-S1</strain>
    </source>
</reference>
<keyword evidence="4" id="KW-1185">Reference proteome</keyword>
<comment type="caution">
    <text evidence="3">The sequence shown here is derived from an EMBL/GenBank/DDBJ whole genome shotgun (WGS) entry which is preliminary data.</text>
</comment>
<sequence length="56" mass="6520">MDQQTGGSADDDRARKLRQKRIGDQLRRLYDEVTEEAVPEEFLNLLEQADNSKNKQ</sequence>
<evidence type="ECO:0000259" key="2">
    <source>
        <dbReference type="Pfam" id="PF18557"/>
    </source>
</evidence>
<dbReference type="RefSeq" id="WP_269403472.1">
    <property type="nucleotide sequence ID" value="NZ_JAPWGW010000006.1"/>
</dbReference>
<evidence type="ECO:0000313" key="3">
    <source>
        <dbReference type="EMBL" id="MCZ4299488.1"/>
    </source>
</evidence>